<proteinExistence type="predicted"/>
<protein>
    <submittedName>
        <fullName evidence="1">Uncharacterized protein</fullName>
    </submittedName>
</protein>
<sequence>MRTSGWSSGTWAERVHELRDLRLLLRFAVTQTNLITKRCILEYMRRLQSGEAV</sequence>
<evidence type="ECO:0000313" key="2">
    <source>
        <dbReference type="Proteomes" id="UP000027222"/>
    </source>
</evidence>
<organism evidence="1 2">
    <name type="scientific">Galerina marginata (strain CBS 339.88)</name>
    <dbReference type="NCBI Taxonomy" id="685588"/>
    <lineage>
        <taxon>Eukaryota</taxon>
        <taxon>Fungi</taxon>
        <taxon>Dikarya</taxon>
        <taxon>Basidiomycota</taxon>
        <taxon>Agaricomycotina</taxon>
        <taxon>Agaricomycetes</taxon>
        <taxon>Agaricomycetidae</taxon>
        <taxon>Agaricales</taxon>
        <taxon>Agaricineae</taxon>
        <taxon>Strophariaceae</taxon>
        <taxon>Galerina</taxon>
    </lineage>
</organism>
<dbReference type="EMBL" id="KL142415">
    <property type="protein sequence ID" value="KDR67358.1"/>
    <property type="molecule type" value="Genomic_DNA"/>
</dbReference>
<accession>A0A067SKR2</accession>
<reference evidence="2" key="1">
    <citation type="journal article" date="2014" name="Proc. Natl. Acad. Sci. U.S.A.">
        <title>Extensive sampling of basidiomycete genomes demonstrates inadequacy of the white-rot/brown-rot paradigm for wood decay fungi.</title>
        <authorList>
            <person name="Riley R."/>
            <person name="Salamov A.A."/>
            <person name="Brown D.W."/>
            <person name="Nagy L.G."/>
            <person name="Floudas D."/>
            <person name="Held B.W."/>
            <person name="Levasseur A."/>
            <person name="Lombard V."/>
            <person name="Morin E."/>
            <person name="Otillar R."/>
            <person name="Lindquist E.A."/>
            <person name="Sun H."/>
            <person name="LaButti K.M."/>
            <person name="Schmutz J."/>
            <person name="Jabbour D."/>
            <person name="Luo H."/>
            <person name="Baker S.E."/>
            <person name="Pisabarro A.G."/>
            <person name="Walton J.D."/>
            <person name="Blanchette R.A."/>
            <person name="Henrissat B."/>
            <person name="Martin F."/>
            <person name="Cullen D."/>
            <person name="Hibbett D.S."/>
            <person name="Grigoriev I.V."/>
        </authorList>
    </citation>
    <scope>NUCLEOTIDE SEQUENCE [LARGE SCALE GENOMIC DNA]</scope>
    <source>
        <strain evidence="2">CBS 339.88</strain>
    </source>
</reference>
<evidence type="ECO:0000313" key="1">
    <source>
        <dbReference type="EMBL" id="KDR67358.1"/>
    </source>
</evidence>
<dbReference type="AlphaFoldDB" id="A0A067SKR2"/>
<gene>
    <name evidence="1" type="ORF">GALMADRAFT_258321</name>
</gene>
<name>A0A067SKR2_GALM3</name>
<keyword evidence="2" id="KW-1185">Reference proteome</keyword>
<dbReference type="HOGENOM" id="CLU_3068820_0_0_1"/>
<dbReference type="Proteomes" id="UP000027222">
    <property type="component" value="Unassembled WGS sequence"/>
</dbReference>